<dbReference type="Pfam" id="PF25151">
    <property type="entry name" value="TPR_Trm732_C"/>
    <property type="match status" value="1"/>
</dbReference>
<gene>
    <name evidence="7" type="ORF">MNOR_LOCUS8315</name>
</gene>
<evidence type="ECO:0000256" key="2">
    <source>
        <dbReference type="ARBA" id="ARBA00022694"/>
    </source>
</evidence>
<dbReference type="Proteomes" id="UP001497623">
    <property type="component" value="Unassembled WGS sequence"/>
</dbReference>
<evidence type="ECO:0000259" key="4">
    <source>
        <dbReference type="Pfam" id="PF10350"/>
    </source>
</evidence>
<dbReference type="PANTHER" id="PTHR14387:SF7">
    <property type="entry name" value="THYROID ADENOMA-ASSOCIATED PROTEIN"/>
    <property type="match status" value="1"/>
</dbReference>
<accession>A0AAV2Q459</accession>
<dbReference type="InterPro" id="IPR056842">
    <property type="entry name" value="THADA-like_TPR_C"/>
</dbReference>
<comment type="similarity">
    <text evidence="1">Belongs to the THADA family.</text>
</comment>
<organism evidence="7 8">
    <name type="scientific">Meganyctiphanes norvegica</name>
    <name type="common">Northern krill</name>
    <name type="synonym">Thysanopoda norvegica</name>
    <dbReference type="NCBI Taxonomy" id="48144"/>
    <lineage>
        <taxon>Eukaryota</taxon>
        <taxon>Metazoa</taxon>
        <taxon>Ecdysozoa</taxon>
        <taxon>Arthropoda</taxon>
        <taxon>Crustacea</taxon>
        <taxon>Multicrustacea</taxon>
        <taxon>Malacostraca</taxon>
        <taxon>Eumalacostraca</taxon>
        <taxon>Eucarida</taxon>
        <taxon>Euphausiacea</taxon>
        <taxon>Euphausiidae</taxon>
        <taxon>Meganyctiphanes</taxon>
    </lineage>
</organism>
<dbReference type="PANTHER" id="PTHR14387">
    <property type="entry name" value="THADA/DEATH RECEPTOR INTERACTING PROTEIN"/>
    <property type="match status" value="1"/>
</dbReference>
<evidence type="ECO:0000313" key="8">
    <source>
        <dbReference type="Proteomes" id="UP001497623"/>
    </source>
</evidence>
<keyword evidence="2" id="KW-0819">tRNA processing</keyword>
<evidence type="ECO:0000259" key="6">
    <source>
        <dbReference type="Pfam" id="PF25151"/>
    </source>
</evidence>
<feature type="domain" description="tRNA (32-2'-O)-methyltransferase regulator THADA-like C-terminal TPR repeats region" evidence="6">
    <location>
        <begin position="1204"/>
        <end position="1358"/>
    </location>
</feature>
<proteinExistence type="inferred from homology"/>
<dbReference type="InterPro" id="IPR019442">
    <property type="entry name" value="THADA/TRM732_DUF2428"/>
</dbReference>
<dbReference type="GO" id="GO:0030488">
    <property type="term" value="P:tRNA methylation"/>
    <property type="evidence" value="ECO:0007669"/>
    <property type="project" value="TreeGrafter"/>
</dbReference>
<keyword evidence="8" id="KW-1185">Reference proteome</keyword>
<sequence>MENDILTSLRLGPTVKGGKIRISNMEPLTLTQPQDSLSPLVHEAVDKLISPTGPQDQVLAIEKLLKCDMSDKLNKMFIIKIFIESLVQLNAKAQLRNKIMKGLYMIASLDWNSYEELMMGELLEVLKHPAAASGPTVTVLALIVDSPGLLLDKPPQHHNTKILDMEHESVNEGPIADETELSWHFHNSLGQAIIQSLDELWNTSFKNATSSVSANNTLQLLQTLVKSACKYIKQVDQQTHNQLHDNLEDLFQMIFHVLLDVSCPLDFRINCGQLYALLYSVINKRSASQLVLQVLNGEILCKESKEKTKLTKLTQLSIFNGILCNTHGAQLFSSMSEDGRGISEAIIQFGLTSGLQGNDGNVAISVSRLVQSWVLRAKDHSIFLAKQKDDIYDNDLKIIRKIMQPSSPSIQQLIEYLWLTWDHYLDSVKHMIKDIFQNFMKTEVTLFKDESKSFFFQICETLLSPSCCHKWRYSAVSIIVQSIGAQPILTAYNELPTQLLCHMKDHAQASCASELLETLFTVHSREVTTEIWQELWLSVFLDNYSQEMQVFGYDSLLKKLLILSPSCLNVALTTLLESQKVFKGNKLFLLILCAKIGRGNSTFKCKESNSKDENRKLWKNILPYMMIEFCLSNSDESIQMAAFNLLCESSKSTELFEKEELEILLDFFQYCLSNQSPTCRQQVIRGTKKIFSRIHEGIAALSHNKKRKENEVQHIIGFHKVFCESLFEQMLSFLHCGANFMRRGLALQILELFHNTFVTNSGAEFELKHMYQSVDVVDTLIYCLGDPYENNKIISLNLLLIFSKEDVPLPTGDKVKSLLDSAFEMASSCRPPDTLTASYIIKFLMNQPDTLQYTVTEEISQIDKRSCNSLMCKFIFSKLQAEVDIAKLNLFQCASSGPMYGLLSCLRMILLDVKENDFVKDYESWKSLLCEVIEMCFRISEIVAPVVRNDSPEGHLPMDLNPESLGQLKNVLQQSIGYHKADDDKLAISEEAKPEVLVKAQAVSAQMMLLCAWRSIKEISLLLGGLISTVPLPPQPYAILNLKEIVAIGKYFLTQMVEIKHRGAFEQTYVGFGKMCEKLWCCEDSKLKKLPEVWLTEVLDAINAEGSGGMCATRRSAGVPFIIQAILSSEPNINGVHCMNSTIKTLLKFSSNPQYDGTVQRVHSFNILRALYKETRLGDHIIPFVADGVKAAIQGFKSKTWAERNSATLLFAALITRMFGVKKTQDDLHKKNAMSAPVFFKRYPELYDFLQLELENGSKLVTDGELVPGLYPTLLLLARLAPTPVEGRNSAISMASFIPYVLQCAASSILQLRVLASHAVTPLVSLSLLPNILNDMCKMASTGNQNQLHGLLLCLKKLVITYRENIQASEALQRSLENIIAKLSWAATESNTCLITCNDAIKLVSEVLKSNIISITCPFIDNITKSCLNLVTYDCSQVYDRFWNLQLQHIPGATLCQQSATEYLLLDCIKVKHDIIQCLIRSPNYDVRLIALKQALKQNIKFSNLTTEFMNRLYEENHQECLILIHQILSRTIKYNALDIIGLNIKSIEDCMQDVMLKLHSETRMDVCSSMLDLLSVCLEIIIKRKSQSTNIYTVISEWVKFLLVFSTSEQPDNLRTVVVTSLMDISPLIKSSLSGDIRLQILEMILYFLQDSSHEIRQLAVKVAIGLLQNSSETKNDSTQNVLLETYNDLEPLKAIEIVCKGIAEAKLPKYLSLLVKVALQEEDSEVVGVGEDSERMFDKGEMNVFSEQLLLAHAATQALKQVLQTWSLEEKPMFDKWMIYPHILVTECEPKEESSIHEKLTDRLEDTLSLDQIITLLKEDMDIIFSQISSMNSKSLFSVRNLDLWILRLSCRSVLWTGITGGDKNILTEETKYWLQSKKEFLSSSSLKPYFVKKVIEDLS</sequence>
<reference evidence="7 8" key="1">
    <citation type="submission" date="2024-05" db="EMBL/GenBank/DDBJ databases">
        <authorList>
            <person name="Wallberg A."/>
        </authorList>
    </citation>
    <scope>NUCLEOTIDE SEQUENCE [LARGE SCALE GENOMIC DNA]</scope>
</reference>
<dbReference type="InterPro" id="IPR056843">
    <property type="entry name" value="THADA-like_TPR"/>
</dbReference>
<comment type="caution">
    <text evidence="7">The sequence shown here is derived from an EMBL/GenBank/DDBJ whole genome shotgun (WGS) entry which is preliminary data.</text>
</comment>
<dbReference type="GO" id="GO:0005829">
    <property type="term" value="C:cytosol"/>
    <property type="evidence" value="ECO:0007669"/>
    <property type="project" value="TreeGrafter"/>
</dbReference>
<dbReference type="EMBL" id="CAXKWB010003840">
    <property type="protein sequence ID" value="CAL4070628.1"/>
    <property type="molecule type" value="Genomic_DNA"/>
</dbReference>
<feature type="domain" description="DUF2428" evidence="4">
    <location>
        <begin position="929"/>
        <end position="1202"/>
    </location>
</feature>
<dbReference type="InterPro" id="IPR051954">
    <property type="entry name" value="tRNA_methyltransferase_THADA"/>
</dbReference>
<feature type="domain" description="tRNA (32-2'-O)-methyltransferase regulator THADA-like TPR repeats region" evidence="5">
    <location>
        <begin position="530"/>
        <end position="791"/>
    </location>
</feature>
<name>A0AAV2Q459_MEGNR</name>
<dbReference type="Pfam" id="PF25150">
    <property type="entry name" value="TPR_Trm732"/>
    <property type="match status" value="1"/>
</dbReference>
<evidence type="ECO:0000313" key="7">
    <source>
        <dbReference type="EMBL" id="CAL4070628.1"/>
    </source>
</evidence>
<evidence type="ECO:0000256" key="3">
    <source>
        <dbReference type="ARBA" id="ARBA00035698"/>
    </source>
</evidence>
<evidence type="ECO:0000259" key="5">
    <source>
        <dbReference type="Pfam" id="PF25150"/>
    </source>
</evidence>
<dbReference type="SUPFAM" id="SSF48371">
    <property type="entry name" value="ARM repeat"/>
    <property type="match status" value="2"/>
</dbReference>
<dbReference type="InterPro" id="IPR016024">
    <property type="entry name" value="ARM-type_fold"/>
</dbReference>
<protein>
    <recommendedName>
        <fullName evidence="3">tRNA (32-2'-O)-methyltransferase regulator THADA</fullName>
    </recommendedName>
</protein>
<evidence type="ECO:0000256" key="1">
    <source>
        <dbReference type="ARBA" id="ARBA00010409"/>
    </source>
</evidence>
<dbReference type="Pfam" id="PF10350">
    <property type="entry name" value="DUF2428"/>
    <property type="match status" value="1"/>
</dbReference>